<accession>A0A640KJZ9</accession>
<gene>
    <name evidence="1" type="ORF">LtaPh_2717700</name>
</gene>
<sequence length="178" mass="19404">MVVYSNWRFRGFEAKKKSNAYRSLFSHPYRNSWCSALQSALCAPPLPLPLQVWVHFITSLTSNTATVSSSTALLASLHCSYRPTAAFWPQSCVAALSAVAPCRLGSGIESGSHISSSVSAVHTPCAPCYTRQQYLNFIGLWDDSWGMPALDLCVLSVDIIIMLEQSMHLSGATLLSSK</sequence>
<dbReference type="Proteomes" id="UP000419144">
    <property type="component" value="Unassembled WGS sequence"/>
</dbReference>
<dbReference type="EMBL" id="BLBS01000037">
    <property type="protein sequence ID" value="GET89822.1"/>
    <property type="molecule type" value="Genomic_DNA"/>
</dbReference>
<dbReference type="AlphaFoldDB" id="A0A640KJZ9"/>
<name>A0A640KJZ9_LEITA</name>
<organism evidence="1 2">
    <name type="scientific">Leishmania tarentolae</name>
    <name type="common">Sauroleishmania tarentolae</name>
    <dbReference type="NCBI Taxonomy" id="5689"/>
    <lineage>
        <taxon>Eukaryota</taxon>
        <taxon>Discoba</taxon>
        <taxon>Euglenozoa</taxon>
        <taxon>Kinetoplastea</taxon>
        <taxon>Metakinetoplastina</taxon>
        <taxon>Trypanosomatida</taxon>
        <taxon>Trypanosomatidae</taxon>
        <taxon>Leishmaniinae</taxon>
        <taxon>Leishmania</taxon>
        <taxon>lizard Leishmania</taxon>
    </lineage>
</organism>
<protein>
    <submittedName>
        <fullName evidence="1">Unspecified product</fullName>
    </submittedName>
</protein>
<evidence type="ECO:0000313" key="1">
    <source>
        <dbReference type="EMBL" id="GET89822.1"/>
    </source>
</evidence>
<dbReference type="VEuPathDB" id="TriTrypDB:LtaPh_2717700"/>
<reference evidence="1" key="1">
    <citation type="submission" date="2019-11" db="EMBL/GenBank/DDBJ databases">
        <title>Leishmania tarentolae CDS.</title>
        <authorList>
            <person name="Goto Y."/>
            <person name="Yamagishi J."/>
        </authorList>
    </citation>
    <scope>NUCLEOTIDE SEQUENCE [LARGE SCALE GENOMIC DNA]</scope>
    <source>
        <strain evidence="1">Parrot Tar II</strain>
    </source>
</reference>
<evidence type="ECO:0000313" key="2">
    <source>
        <dbReference type="Proteomes" id="UP000419144"/>
    </source>
</evidence>
<proteinExistence type="predicted"/>
<keyword evidence="2" id="KW-1185">Reference proteome</keyword>
<comment type="caution">
    <text evidence="1">The sequence shown here is derived from an EMBL/GenBank/DDBJ whole genome shotgun (WGS) entry which is preliminary data.</text>
</comment>
<dbReference type="OrthoDB" id="264002at2759"/>